<dbReference type="EMBL" id="UINC01088900">
    <property type="protein sequence ID" value="SVC39524.1"/>
    <property type="molecule type" value="Genomic_DNA"/>
</dbReference>
<sequence length="113" mass="12975">MKKINIKRIGMCLIIILASFAVDAHQPVLNNENGNSKEEPYIIDEVEVSKAIYAELKGQPHYYQISSNKQFNFYAGITAPKIKGCPLQEKFSFEVLDEEFELIELKDGESFEW</sequence>
<name>A0A382LRZ3_9ZZZZ</name>
<evidence type="ECO:0000313" key="1">
    <source>
        <dbReference type="EMBL" id="SVC39524.1"/>
    </source>
</evidence>
<accession>A0A382LRZ3</accession>
<reference evidence="1" key="1">
    <citation type="submission" date="2018-05" db="EMBL/GenBank/DDBJ databases">
        <authorList>
            <person name="Lanie J.A."/>
            <person name="Ng W.-L."/>
            <person name="Kazmierczak K.M."/>
            <person name="Andrzejewski T.M."/>
            <person name="Davidsen T.M."/>
            <person name="Wayne K.J."/>
            <person name="Tettelin H."/>
            <person name="Glass J.I."/>
            <person name="Rusch D."/>
            <person name="Podicherti R."/>
            <person name="Tsui H.-C.T."/>
            <person name="Winkler M.E."/>
        </authorList>
    </citation>
    <scope>NUCLEOTIDE SEQUENCE</scope>
</reference>
<protein>
    <submittedName>
        <fullName evidence="1">Uncharacterized protein</fullName>
    </submittedName>
</protein>
<proteinExistence type="predicted"/>
<dbReference type="AlphaFoldDB" id="A0A382LRZ3"/>
<feature type="non-terminal residue" evidence="1">
    <location>
        <position position="113"/>
    </location>
</feature>
<gene>
    <name evidence="1" type="ORF">METZ01_LOCUS292378</name>
</gene>
<organism evidence="1">
    <name type="scientific">marine metagenome</name>
    <dbReference type="NCBI Taxonomy" id="408172"/>
    <lineage>
        <taxon>unclassified sequences</taxon>
        <taxon>metagenomes</taxon>
        <taxon>ecological metagenomes</taxon>
    </lineage>
</organism>